<sequence length="182" mass="21260">MQQEQLTVYLQRQQHISEEEALWHLLRMQLNCYLIQELPPLELVTSVRCIVFQEEQVLVVKNPFNVHIQPGGRREQGESLEESLRRELLEETGWEIQQPSLLGVKHFHHITPRPENYQHPYPDFLQLVYCARATLYRPEAKEVDGFELGADFLPVAEVKQLTLTANERIFLETALQTLGICD</sequence>
<dbReference type="InterPro" id="IPR015797">
    <property type="entry name" value="NUDIX_hydrolase-like_dom_sf"/>
</dbReference>
<evidence type="ECO:0000313" key="4">
    <source>
        <dbReference type="EMBL" id="PZW32112.1"/>
    </source>
</evidence>
<dbReference type="PANTHER" id="PTHR43046">
    <property type="entry name" value="GDP-MANNOSE MANNOSYL HYDROLASE"/>
    <property type="match status" value="1"/>
</dbReference>
<organism evidence="4 5">
    <name type="scientific">Thermosporothrix hazakensis</name>
    <dbReference type="NCBI Taxonomy" id="644383"/>
    <lineage>
        <taxon>Bacteria</taxon>
        <taxon>Bacillati</taxon>
        <taxon>Chloroflexota</taxon>
        <taxon>Ktedonobacteria</taxon>
        <taxon>Ktedonobacterales</taxon>
        <taxon>Thermosporotrichaceae</taxon>
        <taxon>Thermosporothrix</taxon>
    </lineage>
</organism>
<dbReference type="RefSeq" id="WP_170142527.1">
    <property type="nucleotide sequence ID" value="NZ_BIFX01000001.1"/>
</dbReference>
<evidence type="ECO:0000256" key="1">
    <source>
        <dbReference type="ARBA" id="ARBA00001946"/>
    </source>
</evidence>
<dbReference type="PANTHER" id="PTHR43046:SF14">
    <property type="entry name" value="MUTT_NUDIX FAMILY PROTEIN"/>
    <property type="match status" value="1"/>
</dbReference>
<dbReference type="AlphaFoldDB" id="A0A326UPK4"/>
<feature type="domain" description="Nudix hydrolase" evidence="3">
    <location>
        <begin position="42"/>
        <end position="176"/>
    </location>
</feature>
<evidence type="ECO:0000259" key="3">
    <source>
        <dbReference type="PROSITE" id="PS51462"/>
    </source>
</evidence>
<accession>A0A326UPK4</accession>
<keyword evidence="2" id="KW-0378">Hydrolase</keyword>
<comment type="caution">
    <text evidence="4">The sequence shown here is derived from an EMBL/GenBank/DDBJ whole genome shotgun (WGS) entry which is preliminary data.</text>
</comment>
<gene>
    <name evidence="4" type="ORF">EI42_02139</name>
</gene>
<dbReference type="InterPro" id="IPR000086">
    <property type="entry name" value="NUDIX_hydrolase_dom"/>
</dbReference>
<dbReference type="Gene3D" id="3.90.79.10">
    <property type="entry name" value="Nucleoside Triphosphate Pyrophosphohydrolase"/>
    <property type="match status" value="1"/>
</dbReference>
<evidence type="ECO:0000256" key="2">
    <source>
        <dbReference type="ARBA" id="ARBA00022801"/>
    </source>
</evidence>
<dbReference type="PROSITE" id="PS51462">
    <property type="entry name" value="NUDIX"/>
    <property type="match status" value="1"/>
</dbReference>
<proteinExistence type="predicted"/>
<dbReference type="GO" id="GO:0016787">
    <property type="term" value="F:hydrolase activity"/>
    <property type="evidence" value="ECO:0007669"/>
    <property type="project" value="UniProtKB-KW"/>
</dbReference>
<dbReference type="SUPFAM" id="SSF55811">
    <property type="entry name" value="Nudix"/>
    <property type="match status" value="1"/>
</dbReference>
<dbReference type="Proteomes" id="UP000248806">
    <property type="component" value="Unassembled WGS sequence"/>
</dbReference>
<evidence type="ECO:0000313" key="5">
    <source>
        <dbReference type="Proteomes" id="UP000248806"/>
    </source>
</evidence>
<dbReference type="CDD" id="cd02883">
    <property type="entry name" value="NUDIX_Hydrolase"/>
    <property type="match status" value="1"/>
</dbReference>
<comment type="cofactor">
    <cofactor evidence="1">
        <name>Mg(2+)</name>
        <dbReference type="ChEBI" id="CHEBI:18420"/>
    </cofactor>
</comment>
<protein>
    <submittedName>
        <fullName evidence="4">NUDIX domain-containing protein</fullName>
    </submittedName>
</protein>
<keyword evidence="5" id="KW-1185">Reference proteome</keyword>
<dbReference type="EMBL" id="QKUF01000005">
    <property type="protein sequence ID" value="PZW32112.1"/>
    <property type="molecule type" value="Genomic_DNA"/>
</dbReference>
<reference evidence="4 5" key="1">
    <citation type="submission" date="2018-06" db="EMBL/GenBank/DDBJ databases">
        <title>Genomic Encyclopedia of Archaeal and Bacterial Type Strains, Phase II (KMG-II): from individual species to whole genera.</title>
        <authorList>
            <person name="Goeker M."/>
        </authorList>
    </citation>
    <scope>NUCLEOTIDE SEQUENCE [LARGE SCALE GENOMIC DNA]</scope>
    <source>
        <strain evidence="4 5">ATCC BAA-1881</strain>
    </source>
</reference>
<name>A0A326UPK4_THEHA</name>
<dbReference type="Pfam" id="PF00293">
    <property type="entry name" value="NUDIX"/>
    <property type="match status" value="1"/>
</dbReference>